<sequence length="323" mass="35258">MPRSFNIQNKVGLLGACLALAGADAQAGPPWRVDGGFPTNWSTLTVETRTLGQNLHFLHASGGNSLALSGPDGTVLVDPELAPAAPRLLAALQKIGADDVRFVIDTHYHSDHSGGNAFFRRRGAIVIAQASARARIAAGGHSIYWNQTSPPGAPDALPTLTFDRRIDLHVNGEDITIFHDDPSHTDTDSIVYFHHANVVHTGDIFLTRLYPYVDVPAKGTIDGYFPVLDRVLAMIDDRTIVIPGHGTPSNKAGLQAWRDMLKIVRDRVAGRIAEGQSLQQILAAHPSREYDDLWASNRVGPDDFVVMIYQSLTGKRLDWQPKR</sequence>
<evidence type="ECO:0000256" key="11">
    <source>
        <dbReference type="ARBA" id="ARBA00022833"/>
    </source>
</evidence>
<feature type="domain" description="Metallo-beta-lactamase" evidence="14">
    <location>
        <begin position="62"/>
        <end position="245"/>
    </location>
</feature>
<dbReference type="CDD" id="cd16282">
    <property type="entry name" value="metallo-hydrolase-like_MBL-fold"/>
    <property type="match status" value="1"/>
</dbReference>
<feature type="signal peptide" evidence="13">
    <location>
        <begin position="1"/>
        <end position="27"/>
    </location>
</feature>
<evidence type="ECO:0000256" key="9">
    <source>
        <dbReference type="ARBA" id="ARBA00022764"/>
    </source>
</evidence>
<reference evidence="15 16" key="1">
    <citation type="submission" date="2012-10" db="EMBL/GenBank/DDBJ databases">
        <title>Genome sequencing of Tanticharoenia sakaeratensis NBRC 103193.</title>
        <authorList>
            <person name="Azuma Y."/>
            <person name="Hadano H."/>
            <person name="Hirakawa H."/>
            <person name="Matsushita K."/>
        </authorList>
    </citation>
    <scope>NUCLEOTIDE SEQUENCE [LARGE SCALE GENOMIC DNA]</scope>
    <source>
        <strain evidence="15 16">NBRC 103193</strain>
    </source>
</reference>
<dbReference type="Proteomes" id="UP000032679">
    <property type="component" value="Unassembled WGS sequence"/>
</dbReference>
<dbReference type="AlphaFoldDB" id="A0A0D6MMT6"/>
<dbReference type="STRING" id="1231623.Tasa_025_039"/>
<comment type="subunit">
    <text evidence="5">Monomer.</text>
</comment>
<dbReference type="InterPro" id="IPR001279">
    <property type="entry name" value="Metallo-B-lactamas"/>
</dbReference>
<evidence type="ECO:0000256" key="2">
    <source>
        <dbReference type="ARBA" id="ARBA00001947"/>
    </source>
</evidence>
<dbReference type="Pfam" id="PF00753">
    <property type="entry name" value="Lactamase_B"/>
    <property type="match status" value="1"/>
</dbReference>
<comment type="caution">
    <text evidence="15">The sequence shown here is derived from an EMBL/GenBank/DDBJ whole genome shotgun (WGS) entry which is preliminary data.</text>
</comment>
<dbReference type="GO" id="GO:0008270">
    <property type="term" value="F:zinc ion binding"/>
    <property type="evidence" value="ECO:0007669"/>
    <property type="project" value="InterPro"/>
</dbReference>
<evidence type="ECO:0000256" key="4">
    <source>
        <dbReference type="ARBA" id="ARBA00005250"/>
    </source>
</evidence>
<dbReference type="GO" id="GO:0046677">
    <property type="term" value="P:response to antibiotic"/>
    <property type="evidence" value="ECO:0007669"/>
    <property type="project" value="UniProtKB-KW"/>
</dbReference>
<keyword evidence="8 13" id="KW-0732">Signal</keyword>
<dbReference type="InterPro" id="IPR001018">
    <property type="entry name" value="Beta-lactamase_class-B_CS"/>
</dbReference>
<comment type="cofactor">
    <cofactor evidence="2">
        <name>Zn(2+)</name>
        <dbReference type="ChEBI" id="CHEBI:29105"/>
    </cofactor>
</comment>
<dbReference type="RefSeq" id="WP_048849148.1">
    <property type="nucleotide sequence ID" value="NZ_BALE01000025.1"/>
</dbReference>
<evidence type="ECO:0000256" key="3">
    <source>
        <dbReference type="ARBA" id="ARBA00004418"/>
    </source>
</evidence>
<organism evidence="15 16">
    <name type="scientific">Tanticharoenia sakaeratensis NBRC 103193</name>
    <dbReference type="NCBI Taxonomy" id="1231623"/>
    <lineage>
        <taxon>Bacteria</taxon>
        <taxon>Pseudomonadati</taxon>
        <taxon>Pseudomonadota</taxon>
        <taxon>Alphaproteobacteria</taxon>
        <taxon>Acetobacterales</taxon>
        <taxon>Acetobacteraceae</taxon>
        <taxon>Tanticharoenia</taxon>
    </lineage>
</organism>
<keyword evidence="9" id="KW-0574">Periplasm</keyword>
<dbReference type="GO" id="GO:0042597">
    <property type="term" value="C:periplasmic space"/>
    <property type="evidence" value="ECO:0007669"/>
    <property type="project" value="UniProtKB-SubCell"/>
</dbReference>
<evidence type="ECO:0000256" key="13">
    <source>
        <dbReference type="SAM" id="SignalP"/>
    </source>
</evidence>
<evidence type="ECO:0000256" key="5">
    <source>
        <dbReference type="ARBA" id="ARBA00011245"/>
    </source>
</evidence>
<name>A0A0D6MMT6_9PROT</name>
<keyword evidence="7" id="KW-0479">Metal-binding</keyword>
<evidence type="ECO:0000256" key="8">
    <source>
        <dbReference type="ARBA" id="ARBA00022729"/>
    </source>
</evidence>
<keyword evidence="12" id="KW-0046">Antibiotic resistance</keyword>
<evidence type="ECO:0000313" key="15">
    <source>
        <dbReference type="EMBL" id="GAN54608.1"/>
    </source>
</evidence>
<evidence type="ECO:0000256" key="7">
    <source>
        <dbReference type="ARBA" id="ARBA00022723"/>
    </source>
</evidence>
<dbReference type="Gene3D" id="3.60.15.10">
    <property type="entry name" value="Ribonuclease Z/Hydroxyacylglutathione hydrolase-like"/>
    <property type="match status" value="1"/>
</dbReference>
<dbReference type="EMBL" id="BALE01000025">
    <property type="protein sequence ID" value="GAN54608.1"/>
    <property type="molecule type" value="Genomic_DNA"/>
</dbReference>
<dbReference type="PROSITE" id="PS00743">
    <property type="entry name" value="BETA_LACTAMASE_B_1"/>
    <property type="match status" value="1"/>
</dbReference>
<keyword evidence="10" id="KW-0378">Hydrolase</keyword>
<evidence type="ECO:0000256" key="1">
    <source>
        <dbReference type="ARBA" id="ARBA00001526"/>
    </source>
</evidence>
<keyword evidence="11" id="KW-0862">Zinc</keyword>
<dbReference type="PANTHER" id="PTHR42951:SF4">
    <property type="entry name" value="ACYL-COENZYME A THIOESTERASE MBLAC2"/>
    <property type="match status" value="1"/>
</dbReference>
<evidence type="ECO:0000256" key="6">
    <source>
        <dbReference type="ARBA" id="ARBA00012865"/>
    </source>
</evidence>
<accession>A0A0D6MMT6</accession>
<evidence type="ECO:0000256" key="10">
    <source>
        <dbReference type="ARBA" id="ARBA00022801"/>
    </source>
</evidence>
<dbReference type="OrthoDB" id="420651at2"/>
<dbReference type="SMART" id="SM00849">
    <property type="entry name" value="Lactamase_B"/>
    <property type="match status" value="1"/>
</dbReference>
<dbReference type="GO" id="GO:0017001">
    <property type="term" value="P:antibiotic catabolic process"/>
    <property type="evidence" value="ECO:0007669"/>
    <property type="project" value="InterPro"/>
</dbReference>
<dbReference type="InterPro" id="IPR036866">
    <property type="entry name" value="RibonucZ/Hydroxyglut_hydro"/>
</dbReference>
<dbReference type="PANTHER" id="PTHR42951">
    <property type="entry name" value="METALLO-BETA-LACTAMASE DOMAIN-CONTAINING"/>
    <property type="match status" value="1"/>
</dbReference>
<proteinExistence type="inferred from homology"/>
<feature type="chain" id="PRO_5002308046" description="beta-lactamase" evidence="13">
    <location>
        <begin position="28"/>
        <end position="323"/>
    </location>
</feature>
<dbReference type="InterPro" id="IPR050855">
    <property type="entry name" value="NDM-1-like"/>
</dbReference>
<evidence type="ECO:0000313" key="16">
    <source>
        <dbReference type="Proteomes" id="UP000032679"/>
    </source>
</evidence>
<dbReference type="EC" id="3.5.2.6" evidence="6"/>
<dbReference type="SUPFAM" id="SSF56281">
    <property type="entry name" value="Metallo-hydrolase/oxidoreductase"/>
    <property type="match status" value="1"/>
</dbReference>
<evidence type="ECO:0000256" key="12">
    <source>
        <dbReference type="ARBA" id="ARBA00023251"/>
    </source>
</evidence>
<comment type="catalytic activity">
    <reaction evidence="1">
        <text>a beta-lactam + H2O = a substituted beta-amino acid</text>
        <dbReference type="Rhea" id="RHEA:20401"/>
        <dbReference type="ChEBI" id="CHEBI:15377"/>
        <dbReference type="ChEBI" id="CHEBI:35627"/>
        <dbReference type="ChEBI" id="CHEBI:140347"/>
        <dbReference type="EC" id="3.5.2.6"/>
    </reaction>
</comment>
<gene>
    <name evidence="15" type="ORF">Tasa_025_039</name>
</gene>
<dbReference type="GO" id="GO:0008800">
    <property type="term" value="F:beta-lactamase activity"/>
    <property type="evidence" value="ECO:0007669"/>
    <property type="project" value="UniProtKB-EC"/>
</dbReference>
<keyword evidence="16" id="KW-1185">Reference proteome</keyword>
<evidence type="ECO:0000259" key="14">
    <source>
        <dbReference type="SMART" id="SM00849"/>
    </source>
</evidence>
<comment type="subcellular location">
    <subcellularLocation>
        <location evidence="3">Periplasm</location>
    </subcellularLocation>
</comment>
<comment type="similarity">
    <text evidence="4">Belongs to the metallo-beta-lactamase superfamily. Class-B beta-lactamase family.</text>
</comment>
<protein>
    <recommendedName>
        <fullName evidence="6">beta-lactamase</fullName>
        <ecNumber evidence="6">3.5.2.6</ecNumber>
    </recommendedName>
</protein>